<name>A0AA87YYV5_FICCA</name>
<comment type="caution">
    <text evidence="2">The sequence shown here is derived from an EMBL/GenBank/DDBJ whole genome shotgun (WGS) entry which is preliminary data.</text>
</comment>
<dbReference type="EMBL" id="BTGU01004412">
    <property type="protein sequence ID" value="GMN26744.1"/>
    <property type="molecule type" value="Genomic_DNA"/>
</dbReference>
<dbReference type="AlphaFoldDB" id="A0AA87YYV5"/>
<gene>
    <name evidence="2" type="ORF">TIFTF001_046084</name>
</gene>
<feature type="region of interest" description="Disordered" evidence="1">
    <location>
        <begin position="395"/>
        <end position="447"/>
    </location>
</feature>
<keyword evidence="3" id="KW-1185">Reference proteome</keyword>
<protein>
    <submittedName>
        <fullName evidence="2">Uncharacterized protein</fullName>
    </submittedName>
</protein>
<evidence type="ECO:0000313" key="2">
    <source>
        <dbReference type="EMBL" id="GMN26744.1"/>
    </source>
</evidence>
<evidence type="ECO:0000313" key="3">
    <source>
        <dbReference type="Proteomes" id="UP001187192"/>
    </source>
</evidence>
<sequence>MSFNEQEGTYSCTLRRSSITQDIPREVSTTTAYSIGFVVYDKLRYVYDECYDYMKHMASKSPVLYRPALGRVGLWFELEMVWPPQPLHSRAPGKQPSAMVDTRWKGMAGQTVKCGSLQSWYQSGSLRYDFTVCLPSPPSLRMDMDPARINADRATVAVFYGSRPLLYDGTGRSVTVSAWLYDMEMIFYTCHIEDRSQVSLASRCLIADARLWWMTYGEQQMPSRTWAHFRAVVLARYGPIPMGGPGDDGQYRDPEIYRDMHYRRYQSFVADWHAYPQESTGHYYCRFQEVILPYIPQDMPHPQLQALVILRNGVPPRIRRFVKEPTIERTVGDMMDDILQVEVTAHMAQANAFMNEHQVPVDDVGIGGPQHEVGPMFPEDPIPAMPLQEIPAQEAEDQMDAEGPADDLIAPVDPPEDPPVIIIPSDDEDEEDDMEPEVEQGDWVEDIDDAEGDPEEIRFHNEDWDEDSDADSDISMITLEVIV</sequence>
<dbReference type="Proteomes" id="UP001187192">
    <property type="component" value="Unassembled WGS sequence"/>
</dbReference>
<organism evidence="2 3">
    <name type="scientific">Ficus carica</name>
    <name type="common">Common fig</name>
    <dbReference type="NCBI Taxonomy" id="3494"/>
    <lineage>
        <taxon>Eukaryota</taxon>
        <taxon>Viridiplantae</taxon>
        <taxon>Streptophyta</taxon>
        <taxon>Embryophyta</taxon>
        <taxon>Tracheophyta</taxon>
        <taxon>Spermatophyta</taxon>
        <taxon>Magnoliopsida</taxon>
        <taxon>eudicotyledons</taxon>
        <taxon>Gunneridae</taxon>
        <taxon>Pentapetalae</taxon>
        <taxon>rosids</taxon>
        <taxon>fabids</taxon>
        <taxon>Rosales</taxon>
        <taxon>Moraceae</taxon>
        <taxon>Ficeae</taxon>
        <taxon>Ficus</taxon>
    </lineage>
</organism>
<reference evidence="2" key="1">
    <citation type="submission" date="2023-07" db="EMBL/GenBank/DDBJ databases">
        <title>draft genome sequence of fig (Ficus carica).</title>
        <authorList>
            <person name="Takahashi T."/>
            <person name="Nishimura K."/>
        </authorList>
    </citation>
    <scope>NUCLEOTIDE SEQUENCE</scope>
</reference>
<proteinExistence type="predicted"/>
<accession>A0AA87YYV5</accession>
<feature type="compositionally biased region" description="Acidic residues" evidence="1">
    <location>
        <begin position="425"/>
        <end position="447"/>
    </location>
</feature>
<feature type="compositionally biased region" description="Acidic residues" evidence="1">
    <location>
        <begin position="395"/>
        <end position="405"/>
    </location>
</feature>
<evidence type="ECO:0000256" key="1">
    <source>
        <dbReference type="SAM" id="MobiDB-lite"/>
    </source>
</evidence>